<name>A0ABD6EIP5_9BILA</name>
<accession>A0ABD6EIP5</accession>
<evidence type="ECO:0000313" key="2">
    <source>
        <dbReference type="Proteomes" id="UP001608902"/>
    </source>
</evidence>
<evidence type="ECO:0000313" key="1">
    <source>
        <dbReference type="EMBL" id="MFH4977261.1"/>
    </source>
</evidence>
<sequence>MDGIQKLFDEIKDGFDSTDESMNYISELQSDAVELHADCCAHIQSVTAKRKNLQATYEKGVERLEKINVLNADLLRKYEKRKEENKEETRRSQHATQKLELLRSVCTEYQNCLKQLDDETTLLDNALRNEKLWDDRKDSKENISIQKFLSML</sequence>
<dbReference type="EMBL" id="JBGFUD010002179">
    <property type="protein sequence ID" value="MFH4977261.1"/>
    <property type="molecule type" value="Genomic_DNA"/>
</dbReference>
<comment type="caution">
    <text evidence="1">The sequence shown here is derived from an EMBL/GenBank/DDBJ whole genome shotgun (WGS) entry which is preliminary data.</text>
</comment>
<reference evidence="1 2" key="1">
    <citation type="submission" date="2024-08" db="EMBL/GenBank/DDBJ databases">
        <title>Gnathostoma spinigerum genome.</title>
        <authorList>
            <person name="Gonzalez-Bertolin B."/>
            <person name="Monzon S."/>
            <person name="Zaballos A."/>
            <person name="Jimenez P."/>
            <person name="Dekumyoy P."/>
            <person name="Varona S."/>
            <person name="Cuesta I."/>
            <person name="Sumanam S."/>
            <person name="Adisakwattana P."/>
            <person name="Gasser R.B."/>
            <person name="Hernandez-Gonzalez A."/>
            <person name="Young N.D."/>
            <person name="Perteguer M.J."/>
        </authorList>
    </citation>
    <scope>NUCLEOTIDE SEQUENCE [LARGE SCALE GENOMIC DNA]</scope>
    <source>
        <strain evidence="1">AL3</strain>
        <tissue evidence="1">Liver</tissue>
    </source>
</reference>
<keyword evidence="2" id="KW-1185">Reference proteome</keyword>
<gene>
    <name evidence="1" type="ORF">AB6A40_003970</name>
</gene>
<protein>
    <submittedName>
        <fullName evidence="1">Uncharacterized protein</fullName>
    </submittedName>
</protein>
<proteinExistence type="predicted"/>
<dbReference type="Proteomes" id="UP001608902">
    <property type="component" value="Unassembled WGS sequence"/>
</dbReference>
<organism evidence="1 2">
    <name type="scientific">Gnathostoma spinigerum</name>
    <dbReference type="NCBI Taxonomy" id="75299"/>
    <lineage>
        <taxon>Eukaryota</taxon>
        <taxon>Metazoa</taxon>
        <taxon>Ecdysozoa</taxon>
        <taxon>Nematoda</taxon>
        <taxon>Chromadorea</taxon>
        <taxon>Rhabditida</taxon>
        <taxon>Spirurina</taxon>
        <taxon>Gnathostomatomorpha</taxon>
        <taxon>Gnathostomatoidea</taxon>
        <taxon>Gnathostomatidae</taxon>
        <taxon>Gnathostoma</taxon>
    </lineage>
</organism>
<dbReference type="AlphaFoldDB" id="A0ABD6EIP5"/>